<name>A0ABR4GPM0_9EURO</name>
<dbReference type="PANTHER" id="PTHR36102:SF4">
    <property type="entry name" value="YDR124W-LIKE HELICAL BUNDLE DOMAIN-CONTAINING PROTEIN"/>
    <property type="match status" value="1"/>
</dbReference>
<keyword evidence="4" id="KW-1185">Reference proteome</keyword>
<organism evidence="3 4">
    <name type="scientific">Aspergillus keveii</name>
    <dbReference type="NCBI Taxonomy" id="714993"/>
    <lineage>
        <taxon>Eukaryota</taxon>
        <taxon>Fungi</taxon>
        <taxon>Dikarya</taxon>
        <taxon>Ascomycota</taxon>
        <taxon>Pezizomycotina</taxon>
        <taxon>Eurotiomycetes</taxon>
        <taxon>Eurotiomycetidae</taxon>
        <taxon>Eurotiales</taxon>
        <taxon>Aspergillaceae</taxon>
        <taxon>Aspergillus</taxon>
        <taxon>Aspergillus subgen. Nidulantes</taxon>
    </lineage>
</organism>
<feature type="compositionally biased region" description="Low complexity" evidence="1">
    <location>
        <begin position="385"/>
        <end position="405"/>
    </location>
</feature>
<reference evidence="3 4" key="1">
    <citation type="submission" date="2024-07" db="EMBL/GenBank/DDBJ databases">
        <title>Section-level genome sequencing and comparative genomics of Aspergillus sections Usti and Cavernicolus.</title>
        <authorList>
            <consortium name="Lawrence Berkeley National Laboratory"/>
            <person name="Nybo J.L."/>
            <person name="Vesth T.C."/>
            <person name="Theobald S."/>
            <person name="Frisvad J.C."/>
            <person name="Larsen T.O."/>
            <person name="Kjaerboelling I."/>
            <person name="Rothschild-Mancinelli K."/>
            <person name="Lyhne E.K."/>
            <person name="Kogle M.E."/>
            <person name="Barry K."/>
            <person name="Clum A."/>
            <person name="Na H."/>
            <person name="Ledsgaard L."/>
            <person name="Lin J."/>
            <person name="Lipzen A."/>
            <person name="Kuo A."/>
            <person name="Riley R."/>
            <person name="Mondo S."/>
            <person name="Labutti K."/>
            <person name="Haridas S."/>
            <person name="Pangalinan J."/>
            <person name="Salamov A.A."/>
            <person name="Simmons B.A."/>
            <person name="Magnuson J.K."/>
            <person name="Chen J."/>
            <person name="Drula E."/>
            <person name="Henrissat B."/>
            <person name="Wiebenga A."/>
            <person name="Lubbers R.J."/>
            <person name="Gomes A.C."/>
            <person name="Makela M.R."/>
            <person name="Stajich J."/>
            <person name="Grigoriev I.V."/>
            <person name="Mortensen U.H."/>
            <person name="De Vries R.P."/>
            <person name="Baker S.E."/>
            <person name="Andersen M.R."/>
        </authorList>
    </citation>
    <scope>NUCLEOTIDE SEQUENCE [LARGE SCALE GENOMIC DNA]</scope>
    <source>
        <strain evidence="3 4">CBS 209.92</strain>
    </source>
</reference>
<feature type="domain" description="Subtelomeric hrmA-associated cluster protein AFUB-079030/YDR124W-like helical bundle" evidence="2">
    <location>
        <begin position="166"/>
        <end position="299"/>
    </location>
</feature>
<feature type="compositionally biased region" description="Basic and acidic residues" evidence="1">
    <location>
        <begin position="140"/>
        <end position="150"/>
    </location>
</feature>
<evidence type="ECO:0000256" key="1">
    <source>
        <dbReference type="SAM" id="MobiDB-lite"/>
    </source>
</evidence>
<dbReference type="Proteomes" id="UP001610563">
    <property type="component" value="Unassembled WGS sequence"/>
</dbReference>
<feature type="region of interest" description="Disordered" evidence="1">
    <location>
        <begin position="224"/>
        <end position="243"/>
    </location>
</feature>
<evidence type="ECO:0000313" key="4">
    <source>
        <dbReference type="Proteomes" id="UP001610563"/>
    </source>
</evidence>
<feature type="region of interest" description="Disordered" evidence="1">
    <location>
        <begin position="134"/>
        <end position="164"/>
    </location>
</feature>
<dbReference type="Pfam" id="PF11001">
    <property type="entry name" value="AFUB_07903_YDR124W_hel"/>
    <property type="match status" value="1"/>
</dbReference>
<feature type="compositionally biased region" description="Polar residues" evidence="1">
    <location>
        <begin position="338"/>
        <end position="349"/>
    </location>
</feature>
<proteinExistence type="predicted"/>
<protein>
    <recommendedName>
        <fullName evidence="2">Subtelomeric hrmA-associated cluster protein AFUB-079030/YDR124W-like helical bundle domain-containing protein</fullName>
    </recommendedName>
</protein>
<dbReference type="InterPro" id="IPR047092">
    <property type="entry name" value="AFUB_07903/YDR124W-like_hel"/>
</dbReference>
<evidence type="ECO:0000313" key="3">
    <source>
        <dbReference type="EMBL" id="KAL2800952.1"/>
    </source>
</evidence>
<comment type="caution">
    <text evidence="3">The sequence shown here is derived from an EMBL/GenBank/DDBJ whole genome shotgun (WGS) entry which is preliminary data.</text>
</comment>
<feature type="region of interest" description="Disordered" evidence="1">
    <location>
        <begin position="378"/>
        <end position="422"/>
    </location>
</feature>
<gene>
    <name evidence="3" type="ORF">BJX66DRAFT_321380</name>
</gene>
<dbReference type="InterPro" id="IPR021264">
    <property type="entry name" value="AFUB_079030/YDR124W-like"/>
</dbReference>
<evidence type="ECO:0000259" key="2">
    <source>
        <dbReference type="Pfam" id="PF11001"/>
    </source>
</evidence>
<sequence>MGQSEVPKEEGHRQMVSQADHLKTHFHVQDVQCHQPMQFTIPYSHFAIMYVDNRGEIQVEASPSVMGYEKAVFTEEIQERFLKLANGEWQPSLHNVYSGMGLANTPSWPTPSQTRPPWLIPCELVPSTTYQNKRCKRGVKRADNPTDHGYESPSPSPTLKGSTMRVGDTKLLRKYYEMAFENFQQVNCKVVAKAYIKLVEPRKQVNHPYNGRLNIAGSTEVKNPEATKPRWWPSGVTHKEPDHLGKPERVRLLVHILCELRGSHGITAKKLREAGQDVKRQINPEIRLRVLDEIYHVRETEEQYLDGVISGDTIIDVSHVHLEEELQAPSLASGARDQLSTMPSSQRDNQLPVRRSSHRIMPTILDDTYQLPVRSTKRPADYDSHLPISPSSSPSVSRKSSLERSMPTYSSGIDPAILSGPEPPRNSAYLQVLPPVGATSIPEYYAHQYTHPARHHAHSAAWDNNMHSQFSFSNY</sequence>
<accession>A0ABR4GPM0</accession>
<feature type="region of interest" description="Disordered" evidence="1">
    <location>
        <begin position="328"/>
        <end position="359"/>
    </location>
</feature>
<dbReference type="EMBL" id="JBFTWV010000002">
    <property type="protein sequence ID" value="KAL2800952.1"/>
    <property type="molecule type" value="Genomic_DNA"/>
</dbReference>
<dbReference type="PANTHER" id="PTHR36102">
    <property type="entry name" value="CHROMOSOME 10, WHOLE GENOME SHOTGUN SEQUENCE"/>
    <property type="match status" value="1"/>
</dbReference>